<dbReference type="PROSITE" id="PS51257">
    <property type="entry name" value="PROKAR_LIPOPROTEIN"/>
    <property type="match status" value="1"/>
</dbReference>
<keyword evidence="1" id="KW-0175">Coiled coil</keyword>
<keyword evidence="3" id="KW-0732">Signal</keyword>
<feature type="compositionally biased region" description="Polar residues" evidence="2">
    <location>
        <begin position="490"/>
        <end position="499"/>
    </location>
</feature>
<feature type="compositionally biased region" description="Basic and acidic residues" evidence="2">
    <location>
        <begin position="511"/>
        <end position="530"/>
    </location>
</feature>
<feature type="region of interest" description="Disordered" evidence="2">
    <location>
        <begin position="490"/>
        <end position="535"/>
    </location>
</feature>
<feature type="coiled-coil region" evidence="1">
    <location>
        <begin position="113"/>
        <end position="213"/>
    </location>
</feature>
<dbReference type="AlphaFoldDB" id="A0A7R8WAS9"/>
<name>A0A7R8WAS9_9CRUS</name>
<organism evidence="4">
    <name type="scientific">Cyprideis torosa</name>
    <dbReference type="NCBI Taxonomy" id="163714"/>
    <lineage>
        <taxon>Eukaryota</taxon>
        <taxon>Metazoa</taxon>
        <taxon>Ecdysozoa</taxon>
        <taxon>Arthropoda</taxon>
        <taxon>Crustacea</taxon>
        <taxon>Oligostraca</taxon>
        <taxon>Ostracoda</taxon>
        <taxon>Podocopa</taxon>
        <taxon>Podocopida</taxon>
        <taxon>Cytherocopina</taxon>
        <taxon>Cytheroidea</taxon>
        <taxon>Cytherideidae</taxon>
        <taxon>Cyprideis</taxon>
    </lineage>
</organism>
<reference evidence="4" key="1">
    <citation type="submission" date="2020-11" db="EMBL/GenBank/DDBJ databases">
        <authorList>
            <person name="Tran Van P."/>
        </authorList>
    </citation>
    <scope>NUCLEOTIDE SEQUENCE</scope>
</reference>
<proteinExistence type="predicted"/>
<evidence type="ECO:0000256" key="1">
    <source>
        <dbReference type="SAM" id="Coils"/>
    </source>
</evidence>
<accession>A0A7R8WAS9</accession>
<evidence type="ECO:0000313" key="4">
    <source>
        <dbReference type="EMBL" id="CAD7225443.1"/>
    </source>
</evidence>
<sequence length="608" mass="69039">MKSDKILAILSLWSLVLACRGVAEFAPVSPLPPRSVELLRESVPFDQTRVMGDLELDLDTGRLIPGRLPMADFDIFADTFDSIIKHEDLHRYVLFKTHYARHITEYHEVLQQLEDYQTELDKSRIHEEELEALRDELRAKERDVQRKEDELFAGDERRSQLEWELETERNLRKNLEQRIAEMKTLYRVREEDCQRLRLQKNELQLQFQVYKTKVCAQYQAAPIHHVAFAPSAGAFLTNPAEWWVRGRFMGAPYVGRADTVHNPVGRCRMVSLCSVLRQNHEEVCCCGGVATRTSPLPLALVPPVATLVYKRLQLDGCIAFGRAGWTRAEYKVQVFHTTDQPNIISVITDSFRRASGCHLPPPPPPLSAEELSSVCSDYRRLKNALAISGDRIINLQDECQGLKEKIWRAEEVWDAIRDSCDLCLNHAIECCRPACQENRERLQNLHDDSAAGLPSKVAMLTSLLSSSSVSTPALDVTNDNSVIHTRLSRYSTSNTSSEGDSGFEDNAIASESEKPSTPEHRYSGSDKETPAPRLRRSHGGFVQTFIRKRKEISHMSLNRGTIGGSMRKLLMRFSLRVVPSRQTVISDHCRTRDRLLCDDHSPAPLLDS</sequence>
<gene>
    <name evidence="4" type="ORF">CTOB1V02_LOCUS3384</name>
</gene>
<evidence type="ECO:0000256" key="2">
    <source>
        <dbReference type="SAM" id="MobiDB-lite"/>
    </source>
</evidence>
<feature type="signal peptide" evidence="3">
    <location>
        <begin position="1"/>
        <end position="18"/>
    </location>
</feature>
<feature type="chain" id="PRO_5043602184" evidence="3">
    <location>
        <begin position="19"/>
        <end position="608"/>
    </location>
</feature>
<dbReference type="EMBL" id="OB660573">
    <property type="protein sequence ID" value="CAD7225443.1"/>
    <property type="molecule type" value="Genomic_DNA"/>
</dbReference>
<protein>
    <submittedName>
        <fullName evidence="4">Uncharacterized protein</fullName>
    </submittedName>
</protein>
<evidence type="ECO:0000256" key="3">
    <source>
        <dbReference type="SAM" id="SignalP"/>
    </source>
</evidence>